<comment type="catalytic activity">
    <reaction evidence="8">
        <text>L-seryl-[protein] + ATP = O-phospho-L-seryl-[protein] + ADP + H(+)</text>
        <dbReference type="Rhea" id="RHEA:17989"/>
        <dbReference type="Rhea" id="RHEA-COMP:9863"/>
        <dbReference type="Rhea" id="RHEA-COMP:11604"/>
        <dbReference type="ChEBI" id="CHEBI:15378"/>
        <dbReference type="ChEBI" id="CHEBI:29999"/>
        <dbReference type="ChEBI" id="CHEBI:30616"/>
        <dbReference type="ChEBI" id="CHEBI:83421"/>
        <dbReference type="ChEBI" id="CHEBI:456216"/>
        <dbReference type="EC" id="2.7.11.1"/>
    </reaction>
</comment>
<evidence type="ECO:0000256" key="1">
    <source>
        <dbReference type="ARBA" id="ARBA00012513"/>
    </source>
</evidence>
<keyword evidence="10" id="KW-0812">Transmembrane</keyword>
<evidence type="ECO:0000256" key="7">
    <source>
        <dbReference type="ARBA" id="ARBA00047899"/>
    </source>
</evidence>
<dbReference type="GO" id="GO:0000245">
    <property type="term" value="P:spliceosomal complex assembly"/>
    <property type="evidence" value="ECO:0007669"/>
    <property type="project" value="TreeGrafter"/>
</dbReference>
<comment type="catalytic activity">
    <reaction evidence="7">
        <text>L-threonyl-[protein] + ATP = O-phospho-L-threonyl-[protein] + ADP + H(+)</text>
        <dbReference type="Rhea" id="RHEA:46608"/>
        <dbReference type="Rhea" id="RHEA-COMP:11060"/>
        <dbReference type="Rhea" id="RHEA-COMP:11605"/>
        <dbReference type="ChEBI" id="CHEBI:15378"/>
        <dbReference type="ChEBI" id="CHEBI:30013"/>
        <dbReference type="ChEBI" id="CHEBI:30616"/>
        <dbReference type="ChEBI" id="CHEBI:61977"/>
        <dbReference type="ChEBI" id="CHEBI:456216"/>
        <dbReference type="EC" id="2.7.11.1"/>
    </reaction>
</comment>
<dbReference type="Pfam" id="PF00069">
    <property type="entry name" value="Pkinase"/>
    <property type="match status" value="2"/>
</dbReference>
<dbReference type="GO" id="GO:0050684">
    <property type="term" value="P:regulation of mRNA processing"/>
    <property type="evidence" value="ECO:0007669"/>
    <property type="project" value="TreeGrafter"/>
</dbReference>
<keyword evidence="4" id="KW-0547">Nucleotide-binding</keyword>
<feature type="transmembrane region" description="Helical" evidence="10">
    <location>
        <begin position="540"/>
        <end position="560"/>
    </location>
</feature>
<dbReference type="SMART" id="SM00220">
    <property type="entry name" value="S_TKc"/>
    <property type="match status" value="1"/>
</dbReference>
<evidence type="ECO:0000256" key="10">
    <source>
        <dbReference type="SAM" id="Phobius"/>
    </source>
</evidence>
<dbReference type="PROSITE" id="PS50011">
    <property type="entry name" value="PROTEIN_KINASE_DOM"/>
    <property type="match status" value="1"/>
</dbReference>
<keyword evidence="13" id="KW-1185">Reference proteome</keyword>
<evidence type="ECO:0000256" key="2">
    <source>
        <dbReference type="ARBA" id="ARBA00022527"/>
    </source>
</evidence>
<feature type="compositionally biased region" description="Basic and acidic residues" evidence="9">
    <location>
        <begin position="15"/>
        <end position="31"/>
    </location>
</feature>
<dbReference type="PANTHER" id="PTHR47634:SF9">
    <property type="entry name" value="PROTEIN KINASE DOMAIN-CONTAINING PROTEIN-RELATED"/>
    <property type="match status" value="1"/>
</dbReference>
<dbReference type="GO" id="GO:0005737">
    <property type="term" value="C:cytoplasm"/>
    <property type="evidence" value="ECO:0007669"/>
    <property type="project" value="TreeGrafter"/>
</dbReference>
<dbReference type="Proteomes" id="UP001148614">
    <property type="component" value="Unassembled WGS sequence"/>
</dbReference>
<proteinExistence type="predicted"/>
<dbReference type="SUPFAM" id="SSF56112">
    <property type="entry name" value="Protein kinase-like (PK-like)"/>
    <property type="match status" value="1"/>
</dbReference>
<evidence type="ECO:0000256" key="3">
    <source>
        <dbReference type="ARBA" id="ARBA00022679"/>
    </source>
</evidence>
<dbReference type="GO" id="GO:0004674">
    <property type="term" value="F:protein serine/threonine kinase activity"/>
    <property type="evidence" value="ECO:0007669"/>
    <property type="project" value="UniProtKB-KW"/>
</dbReference>
<comment type="caution">
    <text evidence="12">The sequence shown here is derived from an EMBL/GenBank/DDBJ whole genome shotgun (WGS) entry which is preliminary data.</text>
</comment>
<dbReference type="GO" id="GO:0005524">
    <property type="term" value="F:ATP binding"/>
    <property type="evidence" value="ECO:0007669"/>
    <property type="project" value="UniProtKB-KW"/>
</dbReference>
<evidence type="ECO:0000313" key="13">
    <source>
        <dbReference type="Proteomes" id="UP001148614"/>
    </source>
</evidence>
<feature type="domain" description="Protein kinase" evidence="11">
    <location>
        <begin position="65"/>
        <end position="474"/>
    </location>
</feature>
<name>A0A9W8N9Q5_9PEZI</name>
<keyword evidence="2" id="KW-0723">Serine/threonine-protein kinase</keyword>
<keyword evidence="10" id="KW-0472">Membrane</keyword>
<sequence length="589" mass="65981">MAASICEDGQPGQNHRSETDAKDSKGSRKPKFHEFYGVEGIEDPEDYRENGLHPVDILDILDGRFEVVHKLGSGGIATVWLCYEEARSRWKAIKINAALHSSPDSAELKISKIFEEQGVAHQQLEENHIITVEETFWIEGPNGKHLCSVLPVVGPSLQHWREMAIELDAATINKVCHEITEGLHFLHNHGICHGEFRPQNILMRLVDGGLDHLDPDDLFSRISLHDRHKVETLSGEKCPNAPRYVVEPLNWYELKDLLTDSVSIVDFGEAFEATSPPDFLGIPGTYASPEVAYGGEPFGKAVDIWSLAVTILELRTGRELGNDSNSPLNRMEIFAGPMPHPYRTAAAEEIYQNQLYEYDRYGPDEMEKPQPPIEDMLNGPLSLTELEWRASGGEGESKVSFGGGIEELLRGECWEQVFIPEEEKVEGEEATVKMVPCHIPEHEVVMLTGLLSGMMKYKPRERPSTSDILSHPWFNIALRNENPDTPEPVEALQGFTREGVSPRSEEVDTSKSKKNIHDDVTATTESHWSRRLSSSLQSQMFIRLSLLMPIVASLVLLWYIRLCSERVSIGKIEVFNVVVAPVPHSSGSN</sequence>
<organism evidence="12 13">
    <name type="scientific">Xylaria arbuscula</name>
    <dbReference type="NCBI Taxonomy" id="114810"/>
    <lineage>
        <taxon>Eukaryota</taxon>
        <taxon>Fungi</taxon>
        <taxon>Dikarya</taxon>
        <taxon>Ascomycota</taxon>
        <taxon>Pezizomycotina</taxon>
        <taxon>Sordariomycetes</taxon>
        <taxon>Xylariomycetidae</taxon>
        <taxon>Xylariales</taxon>
        <taxon>Xylariaceae</taxon>
        <taxon>Xylaria</taxon>
    </lineage>
</organism>
<evidence type="ECO:0000256" key="5">
    <source>
        <dbReference type="ARBA" id="ARBA00022777"/>
    </source>
</evidence>
<evidence type="ECO:0000313" key="12">
    <source>
        <dbReference type="EMBL" id="KAJ3564248.1"/>
    </source>
</evidence>
<dbReference type="InterPro" id="IPR051334">
    <property type="entry name" value="SRPK"/>
</dbReference>
<accession>A0A9W8N9Q5</accession>
<keyword evidence="3" id="KW-0808">Transferase</keyword>
<dbReference type="Gene3D" id="3.30.200.20">
    <property type="entry name" value="Phosphorylase Kinase, domain 1"/>
    <property type="match status" value="1"/>
</dbReference>
<dbReference type="VEuPathDB" id="FungiDB:F4678DRAFT_480827"/>
<dbReference type="EMBL" id="JANPWZ010001642">
    <property type="protein sequence ID" value="KAJ3564248.1"/>
    <property type="molecule type" value="Genomic_DNA"/>
</dbReference>
<dbReference type="EC" id="2.7.11.1" evidence="1"/>
<protein>
    <recommendedName>
        <fullName evidence="1">non-specific serine/threonine protein kinase</fullName>
        <ecNumber evidence="1">2.7.11.1</ecNumber>
    </recommendedName>
</protein>
<dbReference type="Gene3D" id="1.10.510.10">
    <property type="entry name" value="Transferase(Phosphotransferase) domain 1"/>
    <property type="match status" value="1"/>
</dbReference>
<evidence type="ECO:0000259" key="11">
    <source>
        <dbReference type="PROSITE" id="PS50011"/>
    </source>
</evidence>
<keyword evidence="6" id="KW-0067">ATP-binding</keyword>
<evidence type="ECO:0000256" key="8">
    <source>
        <dbReference type="ARBA" id="ARBA00048679"/>
    </source>
</evidence>
<feature type="region of interest" description="Disordered" evidence="9">
    <location>
        <begin position="1"/>
        <end position="31"/>
    </location>
</feature>
<dbReference type="AlphaFoldDB" id="A0A9W8N9Q5"/>
<dbReference type="GO" id="GO:0005634">
    <property type="term" value="C:nucleus"/>
    <property type="evidence" value="ECO:0007669"/>
    <property type="project" value="TreeGrafter"/>
</dbReference>
<evidence type="ECO:0000256" key="4">
    <source>
        <dbReference type="ARBA" id="ARBA00022741"/>
    </source>
</evidence>
<dbReference type="InterPro" id="IPR000719">
    <property type="entry name" value="Prot_kinase_dom"/>
</dbReference>
<evidence type="ECO:0000256" key="9">
    <source>
        <dbReference type="SAM" id="MobiDB-lite"/>
    </source>
</evidence>
<reference evidence="12" key="1">
    <citation type="submission" date="2022-07" db="EMBL/GenBank/DDBJ databases">
        <title>Genome Sequence of Xylaria arbuscula.</title>
        <authorList>
            <person name="Buettner E."/>
        </authorList>
    </citation>
    <scope>NUCLEOTIDE SEQUENCE</scope>
    <source>
        <strain evidence="12">VT107</strain>
    </source>
</reference>
<keyword evidence="10" id="KW-1133">Transmembrane helix</keyword>
<evidence type="ECO:0000256" key="6">
    <source>
        <dbReference type="ARBA" id="ARBA00022840"/>
    </source>
</evidence>
<gene>
    <name evidence="12" type="ORF">NPX13_g7913</name>
</gene>
<dbReference type="InterPro" id="IPR011009">
    <property type="entry name" value="Kinase-like_dom_sf"/>
</dbReference>
<keyword evidence="5" id="KW-0418">Kinase</keyword>
<dbReference type="PANTHER" id="PTHR47634">
    <property type="entry name" value="PROTEIN KINASE DOMAIN-CONTAINING PROTEIN-RELATED"/>
    <property type="match status" value="1"/>
</dbReference>